<evidence type="ECO:0000313" key="2">
    <source>
        <dbReference type="EMBL" id="JAV84251.1"/>
    </source>
</evidence>
<feature type="compositionally biased region" description="Basic and acidic residues" evidence="1">
    <location>
        <begin position="9"/>
        <end position="55"/>
    </location>
</feature>
<sequence>MIVLGAEQEISHKNSDGGANNHHEAVAEEEEAKHVVDAAEPDGAHDEVELHKDGTKGQQTNDQHTGNRTKVCRNWRDLAWDLVDAHRRLNLGASETEPGSCN</sequence>
<reference evidence="2" key="1">
    <citation type="journal article" date="2016" name="Sci. Rep.">
        <title>Molecular characterization of firefly nuptial gifts: a multi-omics approach sheds light on postcopulatory sexual selection.</title>
        <authorList>
            <person name="Al-Wathiqui N."/>
            <person name="Fallon T.R."/>
            <person name="South A."/>
            <person name="Weng J.K."/>
            <person name="Lewis S.M."/>
        </authorList>
    </citation>
    <scope>NUCLEOTIDE SEQUENCE</scope>
</reference>
<dbReference type="AlphaFoldDB" id="A0A1Y1MF82"/>
<evidence type="ECO:0000256" key="1">
    <source>
        <dbReference type="SAM" id="MobiDB-lite"/>
    </source>
</evidence>
<feature type="compositionally biased region" description="Polar residues" evidence="1">
    <location>
        <begin position="56"/>
        <end position="68"/>
    </location>
</feature>
<feature type="region of interest" description="Disordered" evidence="1">
    <location>
        <begin position="1"/>
        <end position="68"/>
    </location>
</feature>
<organism evidence="2">
    <name type="scientific">Photinus pyralis</name>
    <name type="common">Common eastern firefly</name>
    <name type="synonym">Lampyris pyralis</name>
    <dbReference type="NCBI Taxonomy" id="7054"/>
    <lineage>
        <taxon>Eukaryota</taxon>
        <taxon>Metazoa</taxon>
        <taxon>Ecdysozoa</taxon>
        <taxon>Arthropoda</taxon>
        <taxon>Hexapoda</taxon>
        <taxon>Insecta</taxon>
        <taxon>Pterygota</taxon>
        <taxon>Neoptera</taxon>
        <taxon>Endopterygota</taxon>
        <taxon>Coleoptera</taxon>
        <taxon>Polyphaga</taxon>
        <taxon>Elateriformia</taxon>
        <taxon>Elateroidea</taxon>
        <taxon>Lampyridae</taxon>
        <taxon>Lampyrinae</taxon>
        <taxon>Photinus</taxon>
    </lineage>
</organism>
<proteinExistence type="predicted"/>
<protein>
    <submittedName>
        <fullName evidence="2">Uncharacterized protein</fullName>
    </submittedName>
</protein>
<accession>A0A1Y1MF82</accession>
<dbReference type="EMBL" id="GEZM01033379">
    <property type="protein sequence ID" value="JAV84251.1"/>
    <property type="molecule type" value="Transcribed_RNA"/>
</dbReference>
<name>A0A1Y1MF82_PHOPY</name>